<comment type="caution">
    <text evidence="1">The sequence shown here is derived from an EMBL/GenBank/DDBJ whole genome shotgun (WGS) entry which is preliminary data.</text>
</comment>
<dbReference type="AlphaFoldDB" id="A0A8J6N231"/>
<reference evidence="1 2" key="1">
    <citation type="submission" date="2020-08" db="EMBL/GenBank/DDBJ databases">
        <title>Bridging the membrane lipid divide: bacteria of the FCB group superphylum have the potential to synthesize archaeal ether lipids.</title>
        <authorList>
            <person name="Villanueva L."/>
            <person name="Von Meijenfeldt F.A.B."/>
            <person name="Westbye A.B."/>
            <person name="Yadav S."/>
            <person name="Hopmans E.C."/>
            <person name="Dutilh B.E."/>
            <person name="Sinninghe Damste J.S."/>
        </authorList>
    </citation>
    <scope>NUCLEOTIDE SEQUENCE [LARGE SCALE GENOMIC DNA]</scope>
    <source>
        <strain evidence="1">NIOZ-UU27</strain>
    </source>
</reference>
<name>A0A8J6N231_9DELT</name>
<accession>A0A8J6N231</accession>
<evidence type="ECO:0000313" key="1">
    <source>
        <dbReference type="EMBL" id="MBC8178692.1"/>
    </source>
</evidence>
<organism evidence="1 2">
    <name type="scientific">Candidatus Desulfacyla euxinica</name>
    <dbReference type="NCBI Taxonomy" id="2841693"/>
    <lineage>
        <taxon>Bacteria</taxon>
        <taxon>Deltaproteobacteria</taxon>
        <taxon>Candidatus Desulfacyla</taxon>
    </lineage>
</organism>
<sequence length="53" mass="6104">MTTKDVKRKLKAILSADVQGYNRLMGDDEVATVKTITKYRETLPSLVNQYWLT</sequence>
<protein>
    <submittedName>
        <fullName evidence="1">Uncharacterized protein</fullName>
    </submittedName>
</protein>
<dbReference type="EMBL" id="JACNJD010000304">
    <property type="protein sequence ID" value="MBC8178692.1"/>
    <property type="molecule type" value="Genomic_DNA"/>
</dbReference>
<gene>
    <name evidence="1" type="ORF">H8E19_14910</name>
</gene>
<dbReference type="Proteomes" id="UP000650524">
    <property type="component" value="Unassembled WGS sequence"/>
</dbReference>
<evidence type="ECO:0000313" key="2">
    <source>
        <dbReference type="Proteomes" id="UP000650524"/>
    </source>
</evidence>
<proteinExistence type="predicted"/>